<dbReference type="KEGG" id="cps:CPS_1639"/>
<reference evidence="2" key="1">
    <citation type="journal article" date="2005" name="Proc. Natl. Acad. Sci. U.S.A.">
        <title>The psychrophilic lifestyle as revealed by the genome sequence of Colwellia psychrerythraea 34H through genomic and proteomic analyses.</title>
        <authorList>
            <person name="Methe B.A."/>
            <person name="Nelson K.E."/>
            <person name="Deming J.W."/>
            <person name="Momen B."/>
            <person name="Melamud E."/>
            <person name="Zhang X."/>
            <person name="Moult J."/>
            <person name="Madupu R."/>
            <person name="Nelson W.C."/>
            <person name="Dodson R.J."/>
            <person name="Brinkac L.M."/>
            <person name="Daugherty S.C."/>
            <person name="Durkin A.S."/>
            <person name="DeBoy R.T."/>
            <person name="Kolonay J.F."/>
            <person name="Sullivan S.A."/>
            <person name="Zhou L."/>
            <person name="Davidsen T.M."/>
            <person name="Wu M."/>
            <person name="Huston A.L."/>
            <person name="Lewis M."/>
            <person name="Weaver B."/>
            <person name="Weidman J.F."/>
            <person name="Khouri H."/>
            <person name="Utterback T.R."/>
            <person name="Feldblyum T.V."/>
            <person name="Fraser C.M."/>
        </authorList>
    </citation>
    <scope>NUCLEOTIDE SEQUENCE [LARGE SCALE GENOMIC DNA]</scope>
    <source>
        <strain evidence="2">34H</strain>
    </source>
</reference>
<dbReference type="EMBL" id="CP000083">
    <property type="protein sequence ID" value="AAZ26769.1"/>
    <property type="molecule type" value="Genomic_DNA"/>
</dbReference>
<keyword evidence="1" id="KW-0812">Transmembrane</keyword>
<accession>Q484Y8</accession>
<dbReference type="AlphaFoldDB" id="Q484Y8"/>
<gene>
    <name evidence="2" type="ordered locus">CPS_1639</name>
</gene>
<name>Q484Y8_COLP3</name>
<evidence type="ECO:0000313" key="3">
    <source>
        <dbReference type="Proteomes" id="UP000000547"/>
    </source>
</evidence>
<proteinExistence type="predicted"/>
<keyword evidence="1" id="KW-0472">Membrane</keyword>
<sequence length="204" mass="23125">MNQEQEYISGLGKDSVVPPELKGWNWGSFLLNWIWGIGNSTYIAFLMFVPLVNIVMLFMLGAKGNEWAWRNRTWRDIEHFKQTQRKWRNAGLILLFVVFPLFFTLIGSMLKGEAFDQSMVSISQNTEVIEVVGEPIEAGYFVMGSIQTSGAKGEASLQYSISGPKGEADVYVLAYKEMEAWSLHNVIVHIPETDKKIQIVTPVE</sequence>
<dbReference type="InterPro" id="IPR014807">
    <property type="entry name" value="Coa1"/>
</dbReference>
<protein>
    <recommendedName>
        <fullName evidence="4">Cytochrome oxidase complex assembly protein 1</fullName>
    </recommendedName>
</protein>
<evidence type="ECO:0000313" key="2">
    <source>
        <dbReference type="EMBL" id="AAZ26769.1"/>
    </source>
</evidence>
<evidence type="ECO:0008006" key="4">
    <source>
        <dbReference type="Google" id="ProtNLM"/>
    </source>
</evidence>
<dbReference type="RefSeq" id="WP_011042471.1">
    <property type="nucleotide sequence ID" value="NC_003910.7"/>
</dbReference>
<dbReference type="HOGENOM" id="CLU_1353032_0_0_6"/>
<feature type="transmembrane region" description="Helical" evidence="1">
    <location>
        <begin position="42"/>
        <end position="62"/>
    </location>
</feature>
<dbReference type="Proteomes" id="UP000000547">
    <property type="component" value="Chromosome"/>
</dbReference>
<dbReference type="Pfam" id="PF08695">
    <property type="entry name" value="Coa1"/>
    <property type="match status" value="1"/>
</dbReference>
<organism evidence="2 3">
    <name type="scientific">Colwellia psychrerythraea (strain 34H / ATCC BAA-681)</name>
    <name type="common">Vibrio psychroerythus</name>
    <dbReference type="NCBI Taxonomy" id="167879"/>
    <lineage>
        <taxon>Bacteria</taxon>
        <taxon>Pseudomonadati</taxon>
        <taxon>Pseudomonadota</taxon>
        <taxon>Gammaproteobacteria</taxon>
        <taxon>Alteromonadales</taxon>
        <taxon>Colwelliaceae</taxon>
        <taxon>Colwellia</taxon>
    </lineage>
</organism>
<keyword evidence="1" id="KW-1133">Transmembrane helix</keyword>
<feature type="transmembrane region" description="Helical" evidence="1">
    <location>
        <begin position="90"/>
        <end position="110"/>
    </location>
</feature>
<dbReference type="STRING" id="167879.CPS_1639"/>
<evidence type="ECO:0000256" key="1">
    <source>
        <dbReference type="SAM" id="Phobius"/>
    </source>
</evidence>